<gene>
    <name evidence="2" type="primary">LOC109003085</name>
</gene>
<proteinExistence type="predicted"/>
<accession>A0A2I4FY79</accession>
<dbReference type="Gramene" id="Jr11_26080_p1">
    <property type="protein sequence ID" value="cds.Jr11_26080_p1"/>
    <property type="gene ID" value="Jr11_26080"/>
</dbReference>
<sequence>MAATSDEEMDSLLSNFGKIFEDFKCSIAEIQSLRSNCIAEMKRREVLEIACNNIKQENERLSKLYTESLNNLAEQLERRTKCQSLREELKRVSDERLHQDDEHRKAIDLLKQDYDAKVGLLEGQIRGLLLEKATSEATINLLREDLAAHKTHIQTLAKRFDRIQFDVESKYNLEIQDLKDCLMIEQEEKNELSKKLQELEKEVLISRTNLVEHQRDTISSRLVETLQLKIMKLRKEKEILKRKLPGSEEDG</sequence>
<dbReference type="Proteomes" id="UP000235220">
    <property type="component" value="Chromosome 11"/>
</dbReference>
<dbReference type="STRING" id="51240.A0A2I4FY79"/>
<organism evidence="1 2">
    <name type="scientific">Juglans regia</name>
    <name type="common">English walnut</name>
    <dbReference type="NCBI Taxonomy" id="51240"/>
    <lineage>
        <taxon>Eukaryota</taxon>
        <taxon>Viridiplantae</taxon>
        <taxon>Streptophyta</taxon>
        <taxon>Embryophyta</taxon>
        <taxon>Tracheophyta</taxon>
        <taxon>Spermatophyta</taxon>
        <taxon>Magnoliopsida</taxon>
        <taxon>eudicotyledons</taxon>
        <taxon>Gunneridae</taxon>
        <taxon>Pentapetalae</taxon>
        <taxon>rosids</taxon>
        <taxon>fabids</taxon>
        <taxon>Fagales</taxon>
        <taxon>Juglandaceae</taxon>
        <taxon>Juglans</taxon>
    </lineage>
</organism>
<protein>
    <submittedName>
        <fullName evidence="2">Protein At-4/1</fullName>
    </submittedName>
</protein>
<reference evidence="2" key="1">
    <citation type="submission" date="2025-08" db="UniProtKB">
        <authorList>
            <consortium name="RefSeq"/>
        </authorList>
    </citation>
    <scope>IDENTIFICATION</scope>
    <source>
        <tissue evidence="2">Leaves</tissue>
    </source>
</reference>
<dbReference type="AlphaFoldDB" id="A0A2I4FY79"/>
<evidence type="ECO:0000313" key="1">
    <source>
        <dbReference type="Proteomes" id="UP000235220"/>
    </source>
</evidence>
<name>A0A2I4FY79_JUGRE</name>
<dbReference type="RefSeq" id="XP_018836602.1">
    <property type="nucleotide sequence ID" value="XM_018981057.2"/>
</dbReference>
<dbReference type="GeneID" id="109003085"/>
<dbReference type="OrthoDB" id="1932629at2759"/>
<keyword evidence="1" id="KW-1185">Reference proteome</keyword>
<evidence type="ECO:0000313" key="2">
    <source>
        <dbReference type="RefSeq" id="XP_018836602.1"/>
    </source>
</evidence>
<dbReference type="KEGG" id="jre:109003085"/>